<accession>A0A401TBN3</accession>
<dbReference type="AlphaFoldDB" id="A0A401TBN3"/>
<sequence>MLVSRRNWNEPRKEVPFPVSTDLPTAVQVEERYTRSIPQMLTDTRAEVDEIEEGAAEPEGNVLKINTPLRDYAQLVSEIFADNYASKTIRN</sequence>
<proteinExistence type="predicted"/>
<comment type="caution">
    <text evidence="1">The sequence shown here is derived from an EMBL/GenBank/DDBJ whole genome shotgun (WGS) entry which is preliminary data.</text>
</comment>
<name>A0A401TBN3_CHIPU</name>
<dbReference type="Proteomes" id="UP000287033">
    <property type="component" value="Unassembled WGS sequence"/>
</dbReference>
<evidence type="ECO:0000313" key="1">
    <source>
        <dbReference type="EMBL" id="GCC40068.1"/>
    </source>
</evidence>
<evidence type="ECO:0000313" key="2">
    <source>
        <dbReference type="Proteomes" id="UP000287033"/>
    </source>
</evidence>
<gene>
    <name evidence="1" type="ORF">chiPu_0024086</name>
</gene>
<organism evidence="1 2">
    <name type="scientific">Chiloscyllium punctatum</name>
    <name type="common">Brownbanded bambooshark</name>
    <name type="synonym">Hemiscyllium punctatum</name>
    <dbReference type="NCBI Taxonomy" id="137246"/>
    <lineage>
        <taxon>Eukaryota</taxon>
        <taxon>Metazoa</taxon>
        <taxon>Chordata</taxon>
        <taxon>Craniata</taxon>
        <taxon>Vertebrata</taxon>
        <taxon>Chondrichthyes</taxon>
        <taxon>Elasmobranchii</taxon>
        <taxon>Galeomorphii</taxon>
        <taxon>Galeoidea</taxon>
        <taxon>Orectolobiformes</taxon>
        <taxon>Hemiscylliidae</taxon>
        <taxon>Chiloscyllium</taxon>
    </lineage>
</organism>
<dbReference type="EMBL" id="BEZZ01032516">
    <property type="protein sequence ID" value="GCC40068.1"/>
    <property type="molecule type" value="Genomic_DNA"/>
</dbReference>
<reference evidence="1 2" key="1">
    <citation type="journal article" date="2018" name="Nat. Ecol. Evol.">
        <title>Shark genomes provide insights into elasmobranch evolution and the origin of vertebrates.</title>
        <authorList>
            <person name="Hara Y"/>
            <person name="Yamaguchi K"/>
            <person name="Onimaru K"/>
            <person name="Kadota M"/>
            <person name="Koyanagi M"/>
            <person name="Keeley SD"/>
            <person name="Tatsumi K"/>
            <person name="Tanaka K"/>
            <person name="Motone F"/>
            <person name="Kageyama Y"/>
            <person name="Nozu R"/>
            <person name="Adachi N"/>
            <person name="Nishimura O"/>
            <person name="Nakagawa R"/>
            <person name="Tanegashima C"/>
            <person name="Kiyatake I"/>
            <person name="Matsumoto R"/>
            <person name="Murakumo K"/>
            <person name="Nishida K"/>
            <person name="Terakita A"/>
            <person name="Kuratani S"/>
            <person name="Sato K"/>
            <person name="Hyodo S Kuraku.S."/>
        </authorList>
    </citation>
    <scope>NUCLEOTIDE SEQUENCE [LARGE SCALE GENOMIC DNA]</scope>
</reference>
<protein>
    <submittedName>
        <fullName evidence="1">Uncharacterized protein</fullName>
    </submittedName>
</protein>
<keyword evidence="2" id="KW-1185">Reference proteome</keyword>